<accession>A0ABR8FI37</accession>
<dbReference type="Proteomes" id="UP000640531">
    <property type="component" value="Unassembled WGS sequence"/>
</dbReference>
<evidence type="ECO:0000313" key="2">
    <source>
        <dbReference type="Proteomes" id="UP000640531"/>
    </source>
</evidence>
<evidence type="ECO:0000313" key="1">
    <source>
        <dbReference type="EMBL" id="MBD2568361.1"/>
    </source>
</evidence>
<proteinExistence type="predicted"/>
<protein>
    <submittedName>
        <fullName evidence="1">Uncharacterized protein</fullName>
    </submittedName>
</protein>
<dbReference type="RefSeq" id="WP_190714222.1">
    <property type="nucleotide sequence ID" value="NZ_JACJST010000008.1"/>
</dbReference>
<keyword evidence="2" id="KW-1185">Reference proteome</keyword>
<comment type="caution">
    <text evidence="1">The sequence shown here is derived from an EMBL/GenBank/DDBJ whole genome shotgun (WGS) entry which is preliminary data.</text>
</comment>
<reference evidence="1 2" key="1">
    <citation type="journal article" date="2020" name="ISME J.">
        <title>Comparative genomics reveals insights into cyanobacterial evolution and habitat adaptation.</title>
        <authorList>
            <person name="Chen M.Y."/>
            <person name="Teng W.K."/>
            <person name="Zhao L."/>
            <person name="Hu C.X."/>
            <person name="Zhou Y.K."/>
            <person name="Han B.P."/>
            <person name="Song L.R."/>
            <person name="Shu W.S."/>
        </authorList>
    </citation>
    <scope>NUCLEOTIDE SEQUENCE [LARGE SCALE GENOMIC DNA]</scope>
    <source>
        <strain evidence="1 2">FACHB-196</strain>
    </source>
</reference>
<sequence>MPITWSKIFQASYYNLHTNPRPKIVVIHPFTSRLVAIELSKIGGWDINFVAHLAPFTTLPESPGNNFYTRWRRLYIGYQTLELDAADILGNLEIKPRLWIPDITVRVWEGVGFVG</sequence>
<gene>
    <name evidence="1" type="ORF">H6G59_10685</name>
</gene>
<organism evidence="1 2">
    <name type="scientific">Anabaena lutea FACHB-196</name>
    <dbReference type="NCBI Taxonomy" id="2692881"/>
    <lineage>
        <taxon>Bacteria</taxon>
        <taxon>Bacillati</taxon>
        <taxon>Cyanobacteriota</taxon>
        <taxon>Cyanophyceae</taxon>
        <taxon>Nostocales</taxon>
        <taxon>Nostocaceae</taxon>
        <taxon>Anabaena</taxon>
    </lineage>
</organism>
<dbReference type="EMBL" id="JACJST010000008">
    <property type="protein sequence ID" value="MBD2568361.1"/>
    <property type="molecule type" value="Genomic_DNA"/>
</dbReference>
<name>A0ABR8FI37_9NOST</name>